<dbReference type="InterPro" id="IPR027395">
    <property type="entry name" value="WH_DNA-bd_dom"/>
</dbReference>
<reference evidence="3" key="1">
    <citation type="journal article" date="2019" name="Int. J. Syst. Evol. Microbiol.">
        <title>The Global Catalogue of Microorganisms (GCM) 10K type strain sequencing project: providing services to taxonomists for standard genome sequencing and annotation.</title>
        <authorList>
            <consortium name="The Broad Institute Genomics Platform"/>
            <consortium name="The Broad Institute Genome Sequencing Center for Infectious Disease"/>
            <person name="Wu L."/>
            <person name="Ma J."/>
        </authorList>
    </citation>
    <scope>NUCLEOTIDE SEQUENCE [LARGE SCALE GENOMIC DNA]</scope>
    <source>
        <strain evidence="3">NBRC 110107</strain>
    </source>
</reference>
<sequence length="108" mass="11690">MNRVPRFDPVIHAPGRLQICAILSAADEAEFAMVRDAIAVSDSVLSKHLKQLEEASYIKLRKQAHAGRQRTWLALTPAGREAFAAHVAELTRLAAMTAPTPLGQGFSG</sequence>
<organism evidence="2 3">
    <name type="scientific">Brevundimonas denitrificans</name>
    <dbReference type="NCBI Taxonomy" id="1443434"/>
    <lineage>
        <taxon>Bacteria</taxon>
        <taxon>Pseudomonadati</taxon>
        <taxon>Pseudomonadota</taxon>
        <taxon>Alphaproteobacteria</taxon>
        <taxon>Caulobacterales</taxon>
        <taxon>Caulobacteraceae</taxon>
        <taxon>Brevundimonas</taxon>
    </lineage>
</organism>
<evidence type="ECO:0000313" key="3">
    <source>
        <dbReference type="Proteomes" id="UP001156921"/>
    </source>
</evidence>
<dbReference type="PANTHER" id="PTHR37318:SF1">
    <property type="entry name" value="BSL7504 PROTEIN"/>
    <property type="match status" value="1"/>
</dbReference>
<dbReference type="InterPro" id="IPR036390">
    <property type="entry name" value="WH_DNA-bd_sf"/>
</dbReference>
<comment type="caution">
    <text evidence="2">The sequence shown here is derived from an EMBL/GenBank/DDBJ whole genome shotgun (WGS) entry which is preliminary data.</text>
</comment>
<dbReference type="InterPro" id="IPR036388">
    <property type="entry name" value="WH-like_DNA-bd_sf"/>
</dbReference>
<dbReference type="Pfam" id="PF13601">
    <property type="entry name" value="HTH_34"/>
    <property type="match status" value="1"/>
</dbReference>
<dbReference type="Proteomes" id="UP001156921">
    <property type="component" value="Unassembled WGS sequence"/>
</dbReference>
<evidence type="ECO:0000313" key="2">
    <source>
        <dbReference type="EMBL" id="GLS02172.1"/>
    </source>
</evidence>
<keyword evidence="3" id="KW-1185">Reference proteome</keyword>
<dbReference type="RefSeq" id="WP_284223050.1">
    <property type="nucleotide sequence ID" value="NZ_BSOY01000055.1"/>
</dbReference>
<feature type="domain" description="Winged helix DNA-binding" evidence="1">
    <location>
        <begin position="16"/>
        <end position="93"/>
    </location>
</feature>
<evidence type="ECO:0000259" key="1">
    <source>
        <dbReference type="Pfam" id="PF13601"/>
    </source>
</evidence>
<dbReference type="PANTHER" id="PTHR37318">
    <property type="entry name" value="BSL7504 PROTEIN"/>
    <property type="match status" value="1"/>
</dbReference>
<dbReference type="Gene3D" id="1.10.10.10">
    <property type="entry name" value="Winged helix-like DNA-binding domain superfamily/Winged helix DNA-binding domain"/>
    <property type="match status" value="1"/>
</dbReference>
<dbReference type="EMBL" id="BSOY01000055">
    <property type="protein sequence ID" value="GLS02172.1"/>
    <property type="molecule type" value="Genomic_DNA"/>
</dbReference>
<accession>A0ABQ6BL30</accession>
<protein>
    <submittedName>
        <fullName evidence="2">MarR family transcriptional regulator</fullName>
    </submittedName>
</protein>
<dbReference type="SUPFAM" id="SSF46785">
    <property type="entry name" value="Winged helix' DNA-binding domain"/>
    <property type="match status" value="1"/>
</dbReference>
<name>A0ABQ6BL30_9CAUL</name>
<gene>
    <name evidence="2" type="ORF">GCM10007859_21940</name>
</gene>
<proteinExistence type="predicted"/>